<protein>
    <submittedName>
        <fullName evidence="2">Uncharacterized protein</fullName>
    </submittedName>
</protein>
<feature type="compositionally biased region" description="Basic and acidic residues" evidence="1">
    <location>
        <begin position="25"/>
        <end position="37"/>
    </location>
</feature>
<keyword evidence="3" id="KW-1185">Reference proteome</keyword>
<name>A0AAV3RU58_LITER</name>
<evidence type="ECO:0000313" key="3">
    <source>
        <dbReference type="Proteomes" id="UP001454036"/>
    </source>
</evidence>
<reference evidence="2 3" key="1">
    <citation type="submission" date="2024-01" db="EMBL/GenBank/DDBJ databases">
        <title>The complete chloroplast genome sequence of Lithospermum erythrorhizon: insights into the phylogenetic relationship among Boraginaceae species and the maternal lineages of purple gromwells.</title>
        <authorList>
            <person name="Okada T."/>
            <person name="Watanabe K."/>
        </authorList>
    </citation>
    <scope>NUCLEOTIDE SEQUENCE [LARGE SCALE GENOMIC DNA]</scope>
</reference>
<feature type="compositionally biased region" description="Basic residues" evidence="1">
    <location>
        <begin position="115"/>
        <end position="124"/>
    </location>
</feature>
<feature type="compositionally biased region" description="Basic residues" evidence="1">
    <location>
        <begin position="1"/>
        <end position="11"/>
    </location>
</feature>
<dbReference type="AlphaFoldDB" id="A0AAV3RU58"/>
<dbReference type="Proteomes" id="UP001454036">
    <property type="component" value="Unassembled WGS sequence"/>
</dbReference>
<gene>
    <name evidence="2" type="ORF">LIER_42523</name>
</gene>
<feature type="compositionally biased region" description="Basic and acidic residues" evidence="1">
    <location>
        <begin position="77"/>
        <end position="114"/>
    </location>
</feature>
<sequence>MKKPHGKSPKHNKNDAKSGKSPKKNKNDAKNGKKNMVEDTCMPDNKDAESDFEELDKLLNECEVLQEKKGLKKLRKTGRDKNEEDKGMVNDSEIEKSKDLKEVEEKRCQIEKQKSRSRKKRHLGKKSEPSFQHFLQRRKNYWIMLMIKKRGM</sequence>
<accession>A0AAV3RU58</accession>
<dbReference type="EMBL" id="BAABME010029794">
    <property type="protein sequence ID" value="GAA0184140.1"/>
    <property type="molecule type" value="Genomic_DNA"/>
</dbReference>
<organism evidence="2 3">
    <name type="scientific">Lithospermum erythrorhizon</name>
    <name type="common">Purple gromwell</name>
    <name type="synonym">Lithospermum officinale var. erythrorhizon</name>
    <dbReference type="NCBI Taxonomy" id="34254"/>
    <lineage>
        <taxon>Eukaryota</taxon>
        <taxon>Viridiplantae</taxon>
        <taxon>Streptophyta</taxon>
        <taxon>Embryophyta</taxon>
        <taxon>Tracheophyta</taxon>
        <taxon>Spermatophyta</taxon>
        <taxon>Magnoliopsida</taxon>
        <taxon>eudicotyledons</taxon>
        <taxon>Gunneridae</taxon>
        <taxon>Pentapetalae</taxon>
        <taxon>asterids</taxon>
        <taxon>lamiids</taxon>
        <taxon>Boraginales</taxon>
        <taxon>Boraginaceae</taxon>
        <taxon>Boraginoideae</taxon>
        <taxon>Lithospermeae</taxon>
        <taxon>Lithospermum</taxon>
    </lineage>
</organism>
<evidence type="ECO:0000256" key="1">
    <source>
        <dbReference type="SAM" id="MobiDB-lite"/>
    </source>
</evidence>
<comment type="caution">
    <text evidence="2">The sequence shown here is derived from an EMBL/GenBank/DDBJ whole genome shotgun (WGS) entry which is preliminary data.</text>
</comment>
<evidence type="ECO:0000313" key="2">
    <source>
        <dbReference type="EMBL" id="GAA0184140.1"/>
    </source>
</evidence>
<feature type="region of interest" description="Disordered" evidence="1">
    <location>
        <begin position="66"/>
        <end position="130"/>
    </location>
</feature>
<feature type="region of interest" description="Disordered" evidence="1">
    <location>
        <begin position="1"/>
        <end position="48"/>
    </location>
</feature>
<proteinExistence type="predicted"/>